<gene>
    <name evidence="2" type="ORF">SAMN06265353_1182</name>
</gene>
<accession>A0A285NZ34</accession>
<name>A0A285NZ34_9AQUI</name>
<proteinExistence type="predicted"/>
<evidence type="ECO:0000256" key="1">
    <source>
        <dbReference type="SAM" id="MobiDB-lite"/>
    </source>
</evidence>
<sequence length="76" mass="8782">MRYLAVIFTLFLGITLLEPIYQQAYANNHHKKTHLHKKKAKKGKKKVAIKPSRNINSPQEGELLKLEGMVKDINEQ</sequence>
<keyword evidence="3" id="KW-1185">Reference proteome</keyword>
<evidence type="ECO:0000313" key="3">
    <source>
        <dbReference type="Proteomes" id="UP000218627"/>
    </source>
</evidence>
<dbReference type="EMBL" id="OBEN01000006">
    <property type="protein sequence ID" value="SNZ14730.1"/>
    <property type="molecule type" value="Genomic_DNA"/>
</dbReference>
<feature type="compositionally biased region" description="Basic residues" evidence="1">
    <location>
        <begin position="31"/>
        <end position="48"/>
    </location>
</feature>
<dbReference type="AlphaFoldDB" id="A0A285NZ34"/>
<protein>
    <submittedName>
        <fullName evidence="2">Uncharacterized protein</fullName>
    </submittedName>
</protein>
<feature type="region of interest" description="Disordered" evidence="1">
    <location>
        <begin position="31"/>
        <end position="56"/>
    </location>
</feature>
<organism evidence="2 3">
    <name type="scientific">Hydrogenobacter hydrogenophilus</name>
    <dbReference type="NCBI Taxonomy" id="35835"/>
    <lineage>
        <taxon>Bacteria</taxon>
        <taxon>Pseudomonadati</taxon>
        <taxon>Aquificota</taxon>
        <taxon>Aquificia</taxon>
        <taxon>Aquificales</taxon>
        <taxon>Aquificaceae</taxon>
        <taxon>Hydrogenobacter</taxon>
    </lineage>
</organism>
<reference evidence="3" key="1">
    <citation type="submission" date="2017-09" db="EMBL/GenBank/DDBJ databases">
        <authorList>
            <person name="Varghese N."/>
            <person name="Submissions S."/>
        </authorList>
    </citation>
    <scope>NUCLEOTIDE SEQUENCE [LARGE SCALE GENOMIC DNA]</scope>
    <source>
        <strain evidence="3">DSM 2913</strain>
    </source>
</reference>
<evidence type="ECO:0000313" key="2">
    <source>
        <dbReference type="EMBL" id="SNZ14730.1"/>
    </source>
</evidence>
<dbReference type="Proteomes" id="UP000218627">
    <property type="component" value="Unassembled WGS sequence"/>
</dbReference>
<dbReference type="RefSeq" id="WP_096602351.1">
    <property type="nucleotide sequence ID" value="NZ_OBEN01000006.1"/>
</dbReference>